<keyword evidence="2" id="KW-1003">Cell membrane</keyword>
<protein>
    <recommendedName>
        <fullName evidence="9">Methanolan biosynthesis EpsI domain-containing protein</fullName>
    </recommendedName>
</protein>
<gene>
    <name evidence="10" type="ORF">GCM10009111_20380</name>
</gene>
<evidence type="ECO:0000256" key="3">
    <source>
        <dbReference type="ARBA" id="ARBA00022670"/>
    </source>
</evidence>
<keyword evidence="7 8" id="KW-0472">Membrane</keyword>
<evidence type="ECO:0000256" key="8">
    <source>
        <dbReference type="SAM" id="Phobius"/>
    </source>
</evidence>
<feature type="transmembrane region" description="Helical" evidence="8">
    <location>
        <begin position="99"/>
        <end position="117"/>
    </location>
</feature>
<reference evidence="11" key="1">
    <citation type="journal article" date="2019" name="Int. J. Syst. Evol. Microbiol.">
        <title>The Global Catalogue of Microorganisms (GCM) 10K type strain sequencing project: providing services to taxonomists for standard genome sequencing and annotation.</title>
        <authorList>
            <consortium name="The Broad Institute Genomics Platform"/>
            <consortium name="The Broad Institute Genome Sequencing Center for Infectious Disease"/>
            <person name="Wu L."/>
            <person name="Ma J."/>
        </authorList>
    </citation>
    <scope>NUCLEOTIDE SEQUENCE [LARGE SCALE GENOMIC DNA]</scope>
    <source>
        <strain evidence="11">JCM 15608</strain>
    </source>
</reference>
<evidence type="ECO:0000256" key="7">
    <source>
        <dbReference type="ARBA" id="ARBA00023136"/>
    </source>
</evidence>
<evidence type="ECO:0000256" key="1">
    <source>
        <dbReference type="ARBA" id="ARBA00004651"/>
    </source>
</evidence>
<sequence>MSNLTGMTIRDNRFIAMFALIIVVWAVLYQDALLSMEAIWARSDTFAHGYFILPISLWLLWRDKENLLSSQVKPSWLALPFLFGSLFVWLFAYAADINVLGQLSAVVSLICLTWFMVGNNVAWHYKFPLAYLLFAVPMGENLIPWLQDVTAWFTVFFLDLNGIPFYQNGLYIEIPTGMFEVAVACSGIRYLIASVAVGTLFGYLTYNKTYKQILFVLFAMILPILANGIRAYGIVAIAYYSDMKYATGADHLIYGWLFFGFVIMLMFWIGGFFADKAPEKTSDNNAEAVNEEGDKANKSATISRSNYLLYSTTLVILCGTLFTLRSIPTVDLAVEQKQQETSNSSWGISFVDAIETRYGVIRGANNVSVEAFKALYGNKQTQGELIVWQNVTHNHDLWTIASRKEVIINNEPAMLVNLRNSRGFPRSYLYQYKIGDYFTVNANKAKLMQAWNSLTQQSDFSEIRAVSVSGITDLETAEKTLIAAFNKQSELFKDESGE</sequence>
<comment type="caution">
    <text evidence="10">The sequence shown here is derived from an EMBL/GenBank/DDBJ whole genome shotgun (WGS) entry which is preliminary data.</text>
</comment>
<evidence type="ECO:0000256" key="5">
    <source>
        <dbReference type="ARBA" id="ARBA00022801"/>
    </source>
</evidence>
<dbReference type="Pfam" id="PF09721">
    <property type="entry name" value="Exosortase_EpsH"/>
    <property type="match status" value="1"/>
</dbReference>
<keyword evidence="4 8" id="KW-0812">Transmembrane</keyword>
<evidence type="ECO:0000259" key="9">
    <source>
        <dbReference type="Pfam" id="PF11984"/>
    </source>
</evidence>
<dbReference type="NCBIfam" id="TIGR03109">
    <property type="entry name" value="exosort_XrtA"/>
    <property type="match status" value="1"/>
</dbReference>
<dbReference type="EMBL" id="BAAAFA010000006">
    <property type="protein sequence ID" value="GAA0818096.1"/>
    <property type="molecule type" value="Genomic_DNA"/>
</dbReference>
<organism evidence="10 11">
    <name type="scientific">Colwellia asteriadis</name>
    <dbReference type="NCBI Taxonomy" id="517723"/>
    <lineage>
        <taxon>Bacteria</taxon>
        <taxon>Pseudomonadati</taxon>
        <taxon>Pseudomonadota</taxon>
        <taxon>Gammaproteobacteria</taxon>
        <taxon>Alteromonadales</taxon>
        <taxon>Colwelliaceae</taxon>
        <taxon>Colwellia</taxon>
    </lineage>
</organism>
<feature type="transmembrane region" description="Helical" evidence="8">
    <location>
        <begin position="188"/>
        <end position="206"/>
    </location>
</feature>
<keyword evidence="5" id="KW-0378">Hydrolase</keyword>
<feature type="transmembrane region" description="Helical" evidence="8">
    <location>
        <begin position="252"/>
        <end position="274"/>
    </location>
</feature>
<evidence type="ECO:0000313" key="11">
    <source>
        <dbReference type="Proteomes" id="UP001500021"/>
    </source>
</evidence>
<dbReference type="InterPro" id="IPR017540">
    <property type="entry name" value="Exosortase-1"/>
</dbReference>
<feature type="transmembrane region" description="Helical" evidence="8">
    <location>
        <begin position="45"/>
        <end position="62"/>
    </location>
</feature>
<evidence type="ECO:0000256" key="6">
    <source>
        <dbReference type="ARBA" id="ARBA00022989"/>
    </source>
</evidence>
<evidence type="ECO:0000313" key="10">
    <source>
        <dbReference type="EMBL" id="GAA0818096.1"/>
    </source>
</evidence>
<dbReference type="InterPro" id="IPR026392">
    <property type="entry name" value="Exo/Archaeosortase_dom"/>
</dbReference>
<accession>A0ABP3WGX4</accession>
<dbReference type="Pfam" id="PF11984">
    <property type="entry name" value="DUF3485"/>
    <property type="match status" value="1"/>
</dbReference>
<feature type="transmembrane region" description="Helical" evidence="8">
    <location>
        <begin position="129"/>
        <end position="147"/>
    </location>
</feature>
<proteinExistence type="predicted"/>
<dbReference type="InterPro" id="IPR019127">
    <property type="entry name" value="Exosortase"/>
</dbReference>
<feature type="transmembrane region" description="Helical" evidence="8">
    <location>
        <begin position="74"/>
        <end position="93"/>
    </location>
</feature>
<dbReference type="RefSeq" id="WP_343817353.1">
    <property type="nucleotide sequence ID" value="NZ_BAAAFA010000006.1"/>
</dbReference>
<keyword evidence="11" id="KW-1185">Reference proteome</keyword>
<feature type="transmembrane region" description="Helical" evidence="8">
    <location>
        <begin position="307"/>
        <end position="327"/>
    </location>
</feature>
<dbReference type="NCBIfam" id="TIGR02602">
    <property type="entry name" value="8TM_EpsH"/>
    <property type="match status" value="1"/>
</dbReference>
<name>A0ABP3WGX4_9GAMM</name>
<evidence type="ECO:0000256" key="4">
    <source>
        <dbReference type="ARBA" id="ARBA00022692"/>
    </source>
</evidence>
<dbReference type="InterPro" id="IPR013426">
    <property type="entry name" value="EpsH-like"/>
</dbReference>
<feature type="domain" description="Methanolan biosynthesis EpsI" evidence="9">
    <location>
        <begin position="364"/>
        <end position="459"/>
    </location>
</feature>
<dbReference type="NCBIfam" id="TIGR04178">
    <property type="entry name" value="exo_archaeo"/>
    <property type="match status" value="1"/>
</dbReference>
<feature type="transmembrane region" description="Helical" evidence="8">
    <location>
        <begin position="12"/>
        <end position="30"/>
    </location>
</feature>
<keyword evidence="6 8" id="KW-1133">Transmembrane helix</keyword>
<dbReference type="Proteomes" id="UP001500021">
    <property type="component" value="Unassembled WGS sequence"/>
</dbReference>
<comment type="subcellular location">
    <subcellularLocation>
        <location evidence="1">Cell membrane</location>
        <topology evidence="1">Multi-pass membrane protein</topology>
    </subcellularLocation>
</comment>
<feature type="transmembrane region" description="Helical" evidence="8">
    <location>
        <begin position="213"/>
        <end position="240"/>
    </location>
</feature>
<evidence type="ECO:0000256" key="2">
    <source>
        <dbReference type="ARBA" id="ARBA00022475"/>
    </source>
</evidence>
<dbReference type="InterPro" id="IPR014263">
    <property type="entry name" value="Methanolan_biosynth_EpsI"/>
</dbReference>
<keyword evidence="3" id="KW-0645">Protease</keyword>